<dbReference type="PANTHER" id="PTHR10151">
    <property type="entry name" value="ECTONUCLEOTIDE PYROPHOSPHATASE/PHOSPHODIESTERASE"/>
    <property type="match status" value="1"/>
</dbReference>
<dbReference type="Gene3D" id="3.40.720.10">
    <property type="entry name" value="Alkaline Phosphatase, subunit A"/>
    <property type="match status" value="1"/>
</dbReference>
<dbReference type="Proteomes" id="UP000076609">
    <property type="component" value="Unassembled WGS sequence"/>
</dbReference>
<gene>
    <name evidence="1" type="ORF">AVT10_14980</name>
</gene>
<dbReference type="Gene3D" id="3.30.1360.180">
    <property type="match status" value="1"/>
</dbReference>
<protein>
    <submittedName>
        <fullName evidence="1">Phosphodiesterase</fullName>
    </submittedName>
</protein>
<dbReference type="CDD" id="cd16018">
    <property type="entry name" value="Enpp"/>
    <property type="match status" value="1"/>
</dbReference>
<dbReference type="Pfam" id="PF01663">
    <property type="entry name" value="Phosphodiest"/>
    <property type="match status" value="1"/>
</dbReference>
<organism evidence="1 2">
    <name type="scientific">Sphingomonas hankookensis</name>
    <dbReference type="NCBI Taxonomy" id="563996"/>
    <lineage>
        <taxon>Bacteria</taxon>
        <taxon>Pseudomonadati</taxon>
        <taxon>Pseudomonadota</taxon>
        <taxon>Alphaproteobacteria</taxon>
        <taxon>Sphingomonadales</taxon>
        <taxon>Sphingomonadaceae</taxon>
        <taxon>Sphingomonas</taxon>
    </lineage>
</organism>
<dbReference type="SUPFAM" id="SSF53649">
    <property type="entry name" value="Alkaline phosphatase-like"/>
    <property type="match status" value="1"/>
</dbReference>
<accession>A0ABR5YCL5</accession>
<comment type="caution">
    <text evidence="1">The sequence shown here is derived from an EMBL/GenBank/DDBJ whole genome shotgun (WGS) entry which is preliminary data.</text>
</comment>
<keyword evidence="2" id="KW-1185">Reference proteome</keyword>
<reference evidence="2" key="1">
    <citation type="submission" date="2016-01" db="EMBL/GenBank/DDBJ databases">
        <title>Draft genome of Chromobacterium sp. F49.</title>
        <authorList>
            <person name="Hong K.W."/>
        </authorList>
    </citation>
    <scope>NUCLEOTIDE SEQUENCE [LARGE SCALE GENOMIC DNA]</scope>
    <source>
        <strain evidence="2">CN3</strain>
    </source>
</reference>
<dbReference type="PANTHER" id="PTHR10151:SF120">
    <property type="entry name" value="BIS(5'-ADENOSYL)-TRIPHOSPHATASE"/>
    <property type="match status" value="1"/>
</dbReference>
<name>A0ABR5YCL5_9SPHN</name>
<sequence length="420" mass="44117">MRIPTLFAALALSGGCATPRAPVAAAPAAPVAEARTPVTILIGVDGARPDYLTPTIAPNLSALAAGGVSASMQPSFPTKTFPNFWTIATGVRPDKSGIVGNKMEDPRRPGEQFTMESTDPFWWNAARPIWIAAEQAGIRSATMFWPGSEVAWGGSGKPDHGVYAGGAFASDWQAFNPAINAGQRVDAVVDWLRRPAATRPRFVTLYFDDVDVAGHDHGPGAPETDAAMHAVDAQIGRLQRELAALGQPANLIVVADHGMAAIDTSRVIPFDRIAPAGSYRLIETGPYAAIEPLPGQEGALATALSHPHPHMQCWPKAAIPARLRYGTNPRVASFLCLADIGWTIAPTTPTRPVKGGAHGYDDAAPDMQALFVAGGPAFRSGVKLPPFRNTAIHPLLRQVLGIAPDPTLDGDAGIGSAALR</sequence>
<dbReference type="InterPro" id="IPR002591">
    <property type="entry name" value="Phosphodiest/P_Trfase"/>
</dbReference>
<proteinExistence type="predicted"/>
<dbReference type="InterPro" id="IPR017850">
    <property type="entry name" value="Alkaline_phosphatase_core_sf"/>
</dbReference>
<dbReference type="PROSITE" id="PS51257">
    <property type="entry name" value="PROKAR_LIPOPROTEIN"/>
    <property type="match status" value="1"/>
</dbReference>
<evidence type="ECO:0000313" key="2">
    <source>
        <dbReference type="Proteomes" id="UP000076609"/>
    </source>
</evidence>
<evidence type="ECO:0000313" key="1">
    <source>
        <dbReference type="EMBL" id="KZE14057.1"/>
    </source>
</evidence>
<dbReference type="EMBL" id="LQQO01000016">
    <property type="protein sequence ID" value="KZE14057.1"/>
    <property type="molecule type" value="Genomic_DNA"/>
</dbReference>
<dbReference type="RefSeq" id="WP_066690257.1">
    <property type="nucleotide sequence ID" value="NZ_CP117025.1"/>
</dbReference>